<evidence type="ECO:0000256" key="2">
    <source>
        <dbReference type="ARBA" id="ARBA00022448"/>
    </source>
</evidence>
<feature type="compositionally biased region" description="Acidic residues" evidence="9">
    <location>
        <begin position="70"/>
        <end position="90"/>
    </location>
</feature>
<accession>J4H2A8</accession>
<evidence type="ECO:0000313" key="13">
    <source>
        <dbReference type="Proteomes" id="UP000006352"/>
    </source>
</evidence>
<sequence>MTFTSESCRYAPMGLSTILIAAQFFVHRHERNNQRQDVEKAELRREEPYHEHYDDSAPNVEEHDGREGDLVVEEEDEDEREDRDGEELEDVTLHASSSQSRSRRFGRFSTLGSTLSGSSITRTWTGSFSSHPWLTRAKTLLFPRTHPEELERYVPTYRYSPIISGILIPFSILLEVPGLTEYCYFDRVRNICEYLSYHAIRREVVDDYLLPPIALSLVFLDVIDIIAVTVFGVVHRKNDGFTYGQAFWMTLCSTIASTITNITLILDYIRIPDFAHSDTADIGSGLTRKQRSLMIMVIVVLMYLALGAVVNSRLLSLSFINGLYYSTVCIETIGFGDIVPNTTGGRVFACMYIPVGMVILGIVISICRSTVLEGLNVGYRKRLRRLRERRRAARQSSPVWVSDKEWRENEEGIRFVGLGGEAEGADAEFWFIRALRVVGMRKARSPSVRSPHHVPGHPHGKHLNINALTRQQLGEAALEAGIPPDKFIYVSPARRIALGDVQEADTQPLPHRGWPANVKTPTEAQLGRMATILTKVAFAVSGRDRCVPGPSSEVTAMAQHAASEGHNTRIHERNSAERVQAVKPSSSVKISAPTSWYRKLAARSKKWLVILRNKLHRCFVNEQKNASTTKLTVAWGVFLLFWFVGSAIFSATEGWSYGIAMYFCVISFTTTGFGDYAPMTPAGRSIFVVWALFGVGTLTILVAVIEDAGSSRYQSAMHSRAFDKAVAKYRKDIARETARVSDADCDLHNIAGVKDADAEITTTNGRTTPVTTEDVASRLDEAQKATQCQLEALPGDIVTRARVFRDYLRYFEGDSSQNADPSAEGAQTNVPIEVRRLLDEIVKSEGVGERVKREILQDSDARRTLFILGVERILRGMIGSAQQALDSVADRNSLQAISDGLRHEADASSSGPKGTPDAGSISTFQGTSSSSPTPPSSSSLAILQGQHQS</sequence>
<protein>
    <recommendedName>
        <fullName evidence="11">Potassium channel domain-containing protein</fullName>
    </recommendedName>
</protein>
<dbReference type="SUPFAM" id="SSF81324">
    <property type="entry name" value="Voltage-gated potassium channels"/>
    <property type="match status" value="2"/>
</dbReference>
<comment type="similarity">
    <text evidence="8">Belongs to the two pore domain potassium channel (TC 1.A.1.8) family.</text>
</comment>
<keyword evidence="7 8" id="KW-0407">Ion channel</keyword>
<keyword evidence="6 10" id="KW-0472">Membrane</keyword>
<feature type="transmembrane region" description="Helical" evidence="10">
    <location>
        <begin position="246"/>
        <end position="271"/>
    </location>
</feature>
<evidence type="ECO:0000256" key="3">
    <source>
        <dbReference type="ARBA" id="ARBA00022692"/>
    </source>
</evidence>
<evidence type="ECO:0000256" key="8">
    <source>
        <dbReference type="RuleBase" id="RU003857"/>
    </source>
</evidence>
<feature type="transmembrane region" description="Helical" evidence="10">
    <location>
        <begin position="351"/>
        <end position="379"/>
    </location>
</feature>
<dbReference type="RefSeq" id="XP_012180482.1">
    <property type="nucleotide sequence ID" value="XM_012325092.1"/>
</dbReference>
<evidence type="ECO:0000256" key="1">
    <source>
        <dbReference type="ARBA" id="ARBA00004141"/>
    </source>
</evidence>
<dbReference type="PRINTS" id="PR01333">
    <property type="entry name" value="2POREKCHANEL"/>
</dbReference>
<feature type="transmembrane region" description="Helical" evidence="10">
    <location>
        <begin position="631"/>
        <end position="649"/>
    </location>
</feature>
<evidence type="ECO:0000256" key="6">
    <source>
        <dbReference type="ARBA" id="ARBA00023136"/>
    </source>
</evidence>
<dbReference type="InParanoid" id="J4H2A8"/>
<dbReference type="OrthoDB" id="297496at2759"/>
<feature type="transmembrane region" description="Helical" evidence="10">
    <location>
        <begin position="322"/>
        <end position="339"/>
    </location>
</feature>
<keyword evidence="5 8" id="KW-0406">Ion transport</keyword>
<feature type="domain" description="Potassium channel" evidence="11">
    <location>
        <begin position="638"/>
        <end position="706"/>
    </location>
</feature>
<dbReference type="EMBL" id="HE797023">
    <property type="protein sequence ID" value="CCM01199.1"/>
    <property type="molecule type" value="Genomic_DNA"/>
</dbReference>
<evidence type="ECO:0000259" key="11">
    <source>
        <dbReference type="Pfam" id="PF07885"/>
    </source>
</evidence>
<dbReference type="PANTHER" id="PTHR11003:SF342">
    <property type="entry name" value="OUTWARD-RECTIFIER POTASSIUM CHANNEL TOK1"/>
    <property type="match status" value="1"/>
</dbReference>
<dbReference type="GO" id="GO:0015271">
    <property type="term" value="F:outward rectifier potassium channel activity"/>
    <property type="evidence" value="ECO:0007669"/>
    <property type="project" value="TreeGrafter"/>
</dbReference>
<dbReference type="Pfam" id="PF07885">
    <property type="entry name" value="Ion_trans_2"/>
    <property type="match status" value="2"/>
</dbReference>
<dbReference type="HOGENOM" id="CLU_009214_0_0_1"/>
<evidence type="ECO:0000256" key="10">
    <source>
        <dbReference type="SAM" id="Phobius"/>
    </source>
</evidence>
<keyword evidence="4 10" id="KW-1133">Transmembrane helix</keyword>
<evidence type="ECO:0000256" key="9">
    <source>
        <dbReference type="SAM" id="MobiDB-lite"/>
    </source>
</evidence>
<evidence type="ECO:0000256" key="7">
    <source>
        <dbReference type="ARBA" id="ARBA00023303"/>
    </source>
</evidence>
<feature type="transmembrane region" description="Helical" evidence="10">
    <location>
        <begin position="208"/>
        <end position="234"/>
    </location>
</feature>
<reference evidence="12 13" key="1">
    <citation type="journal article" date="2012" name="Appl. Environ. Microbiol.">
        <title>Short-read sequencing for genomic analysis of the brown rot fungus Fibroporia radiculosa.</title>
        <authorList>
            <person name="Tang J.D."/>
            <person name="Perkins A.D."/>
            <person name="Sonstegard T.S."/>
            <person name="Schroeder S.G."/>
            <person name="Burgess S.C."/>
            <person name="Diehl S.V."/>
        </authorList>
    </citation>
    <scope>NUCLEOTIDE SEQUENCE [LARGE SCALE GENOMIC DNA]</scope>
    <source>
        <strain evidence="12 13">TFFH 294</strain>
    </source>
</reference>
<dbReference type="GeneID" id="24096110"/>
<dbReference type="AlphaFoldDB" id="J4H2A8"/>
<evidence type="ECO:0000256" key="4">
    <source>
        <dbReference type="ARBA" id="ARBA00022989"/>
    </source>
</evidence>
<dbReference type="Proteomes" id="UP000006352">
    <property type="component" value="Unassembled WGS sequence"/>
</dbReference>
<dbReference type="InterPro" id="IPR003280">
    <property type="entry name" value="2pore_dom_K_chnl"/>
</dbReference>
<dbReference type="GO" id="GO:0005886">
    <property type="term" value="C:plasma membrane"/>
    <property type="evidence" value="ECO:0007669"/>
    <property type="project" value="TreeGrafter"/>
</dbReference>
<feature type="domain" description="Potassium channel" evidence="11">
    <location>
        <begin position="298"/>
        <end position="370"/>
    </location>
</feature>
<feature type="transmembrane region" description="Helical" evidence="10">
    <location>
        <begin position="686"/>
        <end position="705"/>
    </location>
</feature>
<comment type="subcellular location">
    <subcellularLocation>
        <location evidence="1">Membrane</location>
        <topology evidence="1">Multi-pass membrane protein</topology>
    </subcellularLocation>
</comment>
<feature type="transmembrane region" description="Helical" evidence="10">
    <location>
        <begin position="655"/>
        <end position="674"/>
    </location>
</feature>
<name>J4H2A8_9APHY</name>
<keyword evidence="2 8" id="KW-0813">Transport</keyword>
<keyword evidence="13" id="KW-1185">Reference proteome</keyword>
<dbReference type="Gene3D" id="1.10.287.70">
    <property type="match status" value="2"/>
</dbReference>
<dbReference type="STRING" id="599839.J4H2A8"/>
<dbReference type="PANTHER" id="PTHR11003">
    <property type="entry name" value="POTASSIUM CHANNEL, SUBFAMILY K"/>
    <property type="match status" value="1"/>
</dbReference>
<feature type="compositionally biased region" description="Low complexity" evidence="9">
    <location>
        <begin position="927"/>
        <end position="939"/>
    </location>
</feature>
<keyword evidence="3 8" id="KW-0812">Transmembrane</keyword>
<feature type="region of interest" description="Disordered" evidence="9">
    <location>
        <begin position="31"/>
        <end position="98"/>
    </location>
</feature>
<organism evidence="12 13">
    <name type="scientific">Fibroporia radiculosa</name>
    <dbReference type="NCBI Taxonomy" id="599839"/>
    <lineage>
        <taxon>Eukaryota</taxon>
        <taxon>Fungi</taxon>
        <taxon>Dikarya</taxon>
        <taxon>Basidiomycota</taxon>
        <taxon>Agaricomycotina</taxon>
        <taxon>Agaricomycetes</taxon>
        <taxon>Polyporales</taxon>
        <taxon>Fibroporiaceae</taxon>
        <taxon>Fibroporia</taxon>
    </lineage>
</organism>
<dbReference type="InterPro" id="IPR013099">
    <property type="entry name" value="K_chnl_dom"/>
</dbReference>
<evidence type="ECO:0000256" key="5">
    <source>
        <dbReference type="ARBA" id="ARBA00023065"/>
    </source>
</evidence>
<feature type="compositionally biased region" description="Basic and acidic residues" evidence="9">
    <location>
        <begin position="31"/>
        <end position="69"/>
    </location>
</feature>
<feature type="region of interest" description="Disordered" evidence="9">
    <location>
        <begin position="901"/>
        <end position="949"/>
    </location>
</feature>
<dbReference type="GO" id="GO:0030322">
    <property type="term" value="P:stabilization of membrane potential"/>
    <property type="evidence" value="ECO:0007669"/>
    <property type="project" value="TreeGrafter"/>
</dbReference>
<evidence type="ECO:0000313" key="12">
    <source>
        <dbReference type="EMBL" id="CCM01199.1"/>
    </source>
</evidence>
<proteinExistence type="inferred from homology"/>
<feature type="transmembrane region" description="Helical" evidence="10">
    <location>
        <begin position="291"/>
        <end position="310"/>
    </location>
</feature>
<gene>
    <name evidence="12" type="ORF">FIBRA_03247</name>
</gene>
<dbReference type="GO" id="GO:0022841">
    <property type="term" value="F:potassium ion leak channel activity"/>
    <property type="evidence" value="ECO:0007669"/>
    <property type="project" value="TreeGrafter"/>
</dbReference>